<dbReference type="Pfam" id="PF11871">
    <property type="entry name" value="DUF3391"/>
    <property type="match status" value="1"/>
</dbReference>
<dbReference type="PANTHER" id="PTHR43155">
    <property type="entry name" value="CYCLIC DI-GMP PHOSPHODIESTERASE PA4108-RELATED"/>
    <property type="match status" value="1"/>
</dbReference>
<dbReference type="InterPro" id="IPR021812">
    <property type="entry name" value="DUF3391"/>
</dbReference>
<dbReference type="Gene3D" id="1.10.3210.10">
    <property type="entry name" value="Hypothetical protein af1432"/>
    <property type="match status" value="1"/>
</dbReference>
<organism evidence="3 4">
    <name type="scientific">Candidatus Nitrospira allomarina</name>
    <dbReference type="NCBI Taxonomy" id="3020900"/>
    <lineage>
        <taxon>Bacteria</taxon>
        <taxon>Pseudomonadati</taxon>
        <taxon>Nitrospirota</taxon>
        <taxon>Nitrospiria</taxon>
        <taxon>Nitrospirales</taxon>
        <taxon>Nitrospiraceae</taxon>
        <taxon>Nitrospira</taxon>
    </lineage>
</organism>
<accession>A0AA96GGC0</accession>
<dbReference type="InterPro" id="IPR006675">
    <property type="entry name" value="HDIG_dom"/>
</dbReference>
<feature type="compositionally biased region" description="Polar residues" evidence="1">
    <location>
        <begin position="70"/>
        <end position="88"/>
    </location>
</feature>
<evidence type="ECO:0000256" key="1">
    <source>
        <dbReference type="SAM" id="MobiDB-lite"/>
    </source>
</evidence>
<sequence length="407" mass="45640">MNKRISIHDLRPGMYITGMDRSWFKTPFLRHKWTIKREDEIALLRNYGIKEVQIDTEKGCDLAELSDVQHTSGDQDLSPSISLTSSRVGSGPNPEDIEAARLLRAEAISTMEVFFRQMETPTPQHIQEVRSVVSILLDGILDHQAAMVSLIQMRRFDPNLASHGVDTGMLAMAIGQEHGCDPTQLKLVGLAALLHDIGQLRLPLNMIRKVERFTPQEQKLMQAHCEMGVAILKQYPDIPDESKRMVLEHHERLDGSGYPRGLRGLQISELTQILSIADTYDAQISGRCSCPPVPPARALSELYQAAVGGQYHLFLVQRLIQLLGVYPIGSLVRLNTGEQAVVVWVSSHSRMTPTIKLLKDSLDQPYPEQEIIDLAAQSPTTPHRSIEKALDPIREGWDMSNILEALW</sequence>
<evidence type="ECO:0000313" key="4">
    <source>
        <dbReference type="Proteomes" id="UP001302719"/>
    </source>
</evidence>
<dbReference type="InterPro" id="IPR037522">
    <property type="entry name" value="HD_GYP_dom"/>
</dbReference>
<evidence type="ECO:0000259" key="2">
    <source>
        <dbReference type="PROSITE" id="PS51832"/>
    </source>
</evidence>
<dbReference type="PROSITE" id="PS51832">
    <property type="entry name" value="HD_GYP"/>
    <property type="match status" value="1"/>
</dbReference>
<dbReference type="AlphaFoldDB" id="A0AA96GGC0"/>
<feature type="region of interest" description="Disordered" evidence="1">
    <location>
        <begin position="70"/>
        <end position="93"/>
    </location>
</feature>
<dbReference type="KEGG" id="nall:PP769_08525"/>
<dbReference type="CDD" id="cd00077">
    <property type="entry name" value="HDc"/>
    <property type="match status" value="1"/>
</dbReference>
<dbReference type="InterPro" id="IPR003607">
    <property type="entry name" value="HD/PDEase_dom"/>
</dbReference>
<dbReference type="RefSeq" id="WP_312646634.1">
    <property type="nucleotide sequence ID" value="NZ_CP116967.1"/>
</dbReference>
<proteinExistence type="predicted"/>
<dbReference type="SMART" id="SM00471">
    <property type="entry name" value="HDc"/>
    <property type="match status" value="1"/>
</dbReference>
<dbReference type="EMBL" id="CP116967">
    <property type="protein sequence ID" value="WNM59785.1"/>
    <property type="molecule type" value="Genomic_DNA"/>
</dbReference>
<evidence type="ECO:0000313" key="3">
    <source>
        <dbReference type="EMBL" id="WNM59785.1"/>
    </source>
</evidence>
<keyword evidence="4" id="KW-1185">Reference proteome</keyword>
<dbReference type="PANTHER" id="PTHR43155:SF2">
    <property type="entry name" value="CYCLIC DI-GMP PHOSPHODIESTERASE PA4108"/>
    <property type="match status" value="1"/>
</dbReference>
<dbReference type="SUPFAM" id="SSF109604">
    <property type="entry name" value="HD-domain/PDEase-like"/>
    <property type="match status" value="1"/>
</dbReference>
<dbReference type="Proteomes" id="UP001302719">
    <property type="component" value="Chromosome"/>
</dbReference>
<protein>
    <submittedName>
        <fullName evidence="3">DUF3391 domain-containing protein</fullName>
    </submittedName>
</protein>
<gene>
    <name evidence="3" type="ORF">PP769_08525</name>
</gene>
<feature type="domain" description="HD-GYP" evidence="2">
    <location>
        <begin position="138"/>
        <end position="335"/>
    </location>
</feature>
<reference evidence="3 4" key="1">
    <citation type="submission" date="2023-01" db="EMBL/GenBank/DDBJ databases">
        <title>Cultivation and genomic characterization of new, ubiquitous marine nitrite-oxidizing bacteria from the Nitrospirales.</title>
        <authorList>
            <person name="Mueller A.J."/>
            <person name="Daebeler A."/>
            <person name="Herbold C.W."/>
            <person name="Kirkegaard R.H."/>
            <person name="Daims H."/>
        </authorList>
    </citation>
    <scope>NUCLEOTIDE SEQUENCE [LARGE SCALE GENOMIC DNA]</scope>
    <source>
        <strain evidence="3 4">VA</strain>
    </source>
</reference>
<dbReference type="NCBIfam" id="TIGR00277">
    <property type="entry name" value="HDIG"/>
    <property type="match status" value="1"/>
</dbReference>
<name>A0AA96GGC0_9BACT</name>
<dbReference type="Pfam" id="PF13487">
    <property type="entry name" value="HD_5"/>
    <property type="match status" value="1"/>
</dbReference>